<comment type="similarity">
    <text evidence="3 4">In the C-terminal section; belongs to the PPC synthetase family.</text>
</comment>
<dbReference type="GO" id="GO:0071513">
    <property type="term" value="C:phosphopantothenoylcysteine decarboxylase complex"/>
    <property type="evidence" value="ECO:0007669"/>
    <property type="project" value="TreeGrafter"/>
</dbReference>
<dbReference type="InterPro" id="IPR010985">
    <property type="entry name" value="Ribbon_hlx_hlx"/>
</dbReference>
<feature type="binding site" evidence="3">
    <location>
        <position position="400"/>
    </location>
    <ligand>
        <name>CTP</name>
        <dbReference type="ChEBI" id="CHEBI:37563"/>
    </ligand>
</feature>
<dbReference type="OrthoDB" id="9802554at2"/>
<comment type="pathway">
    <text evidence="3 4">Cofactor biosynthesis; coenzyme A biosynthesis; CoA from (R)-pantothenate: step 3/5.</text>
</comment>
<dbReference type="Gene3D" id="3.40.50.1950">
    <property type="entry name" value="Flavin prenyltransferase-like"/>
    <property type="match status" value="1"/>
</dbReference>
<dbReference type="GO" id="GO:0006355">
    <property type="term" value="P:regulation of DNA-templated transcription"/>
    <property type="evidence" value="ECO:0007669"/>
    <property type="project" value="InterPro"/>
</dbReference>
<keyword evidence="3" id="KW-0479">Metal-binding</keyword>
<dbReference type="Gene3D" id="1.10.1220.10">
    <property type="entry name" value="Met repressor-like"/>
    <property type="match status" value="1"/>
</dbReference>
<comment type="cofactor">
    <cofactor evidence="3">
        <name>FMN</name>
        <dbReference type="ChEBI" id="CHEBI:58210"/>
    </cofactor>
    <text evidence="3">Binds 1 FMN per subunit.</text>
</comment>
<dbReference type="GO" id="GO:0010181">
    <property type="term" value="F:FMN binding"/>
    <property type="evidence" value="ECO:0007669"/>
    <property type="project" value="UniProtKB-UniRule"/>
</dbReference>
<dbReference type="InterPro" id="IPR035929">
    <property type="entry name" value="CoaB-like_sf"/>
</dbReference>
<evidence type="ECO:0000259" key="7">
    <source>
        <dbReference type="Pfam" id="PF04127"/>
    </source>
</evidence>
<keyword evidence="3 4" id="KW-0436">Ligase</keyword>
<feature type="binding site" evidence="3">
    <location>
        <position position="414"/>
    </location>
    <ligand>
        <name>CTP</name>
        <dbReference type="ChEBI" id="CHEBI:37563"/>
    </ligand>
</feature>
<feature type="binding site" evidence="3">
    <location>
        <position position="363"/>
    </location>
    <ligand>
        <name>CTP</name>
        <dbReference type="ChEBI" id="CHEBI:37563"/>
    </ligand>
</feature>
<comment type="cofactor">
    <cofactor evidence="3">
        <name>Mg(2+)</name>
        <dbReference type="ChEBI" id="CHEBI:18420"/>
    </cofactor>
</comment>
<dbReference type="HAMAP" id="MF_02225">
    <property type="entry name" value="CoaBC"/>
    <property type="match status" value="1"/>
</dbReference>
<dbReference type="EC" id="4.1.1.36" evidence="3"/>
<gene>
    <name evidence="3 9" type="primary">coaBC</name>
    <name evidence="9" type="ORF">DNX69_15170</name>
</gene>
<dbReference type="Pfam" id="PF22513">
    <property type="entry name" value="FitA-like_RHH"/>
    <property type="match status" value="1"/>
</dbReference>
<feature type="binding site" evidence="3">
    <location>
        <position position="353"/>
    </location>
    <ligand>
        <name>CTP</name>
        <dbReference type="ChEBI" id="CHEBI:37563"/>
    </ligand>
</feature>
<comment type="pathway">
    <text evidence="3 4">Cofactor biosynthesis; coenzyme A biosynthesis; CoA from (R)-pantothenate: step 2/5.</text>
</comment>
<dbReference type="EC" id="6.3.2.5" evidence="3"/>
<dbReference type="PANTHER" id="PTHR14359">
    <property type="entry name" value="HOMO-OLIGOMERIC FLAVIN CONTAINING CYS DECARBOXYLASE FAMILY"/>
    <property type="match status" value="1"/>
</dbReference>
<dbReference type="InterPro" id="IPR053853">
    <property type="entry name" value="FitA-like_RHH"/>
</dbReference>
<feature type="binding site" evidence="3">
    <location>
        <position position="418"/>
    </location>
    <ligand>
        <name>CTP</name>
        <dbReference type="ChEBI" id="CHEBI:37563"/>
    </ligand>
</feature>
<feature type="compositionally biased region" description="Low complexity" evidence="5">
    <location>
        <begin position="54"/>
        <end position="63"/>
    </location>
</feature>
<dbReference type="Pfam" id="PF04127">
    <property type="entry name" value="DFP"/>
    <property type="match status" value="1"/>
</dbReference>
<dbReference type="GO" id="GO:0004632">
    <property type="term" value="F:phosphopantothenate--cysteine ligase activity"/>
    <property type="evidence" value="ECO:0007669"/>
    <property type="project" value="UniProtKB-UniRule"/>
</dbReference>
<evidence type="ECO:0000256" key="1">
    <source>
        <dbReference type="ARBA" id="ARBA00022793"/>
    </source>
</evidence>
<comment type="function">
    <text evidence="3">Catalyzes two sequential steps in the biosynthesis of coenzyme A. In the first step cysteine is conjugated to 4'-phosphopantothenate to form 4-phosphopantothenoylcysteine. In the second step the latter compound is decarboxylated to form 4'-phosphopantotheine.</text>
</comment>
<evidence type="ECO:0000313" key="9">
    <source>
        <dbReference type="EMBL" id="PZA10692.1"/>
    </source>
</evidence>
<dbReference type="UniPathway" id="UPA00241">
    <property type="reaction ID" value="UER00353"/>
</dbReference>
<dbReference type="GO" id="GO:0004633">
    <property type="term" value="F:phosphopantothenoylcysteine decarboxylase activity"/>
    <property type="evidence" value="ECO:0007669"/>
    <property type="project" value="UniProtKB-UniRule"/>
</dbReference>
<comment type="caution">
    <text evidence="3">Lacks conserved residue(s) required for the propagation of feature annotation.</text>
</comment>
<keyword evidence="3 4" id="KW-0288">FMN</keyword>
<keyword evidence="2 3" id="KW-0456">Lyase</keyword>
<keyword evidence="3" id="KW-0460">Magnesium</keyword>
<feature type="domain" description="DNA/pantothenate metabolism flavoprotein C-terminal" evidence="7">
    <location>
        <begin position="261"/>
        <end position="475"/>
    </location>
</feature>
<reference evidence="9 10" key="1">
    <citation type="submission" date="2018-06" db="EMBL/GenBank/DDBJ databases">
        <title>Draft Whole-Genome Sequence of the purple photosynthetic bacterium Rhodospeudomonas palustris XCP.</title>
        <authorList>
            <person name="Rayyan A."/>
            <person name="Meyer T.E."/>
            <person name="Kyndt J.A."/>
        </authorList>
    </citation>
    <scope>NUCLEOTIDE SEQUENCE [LARGE SCALE GENOMIC DNA]</scope>
    <source>
        <strain evidence="9 10">XCP</strain>
    </source>
</reference>
<feature type="region of interest" description="Phosphopantothenoylcysteine decarboxylase" evidence="3">
    <location>
        <begin position="1"/>
        <end position="265"/>
    </location>
</feature>
<protein>
    <recommendedName>
        <fullName evidence="3">Coenzyme A biosynthesis bifunctional protein CoaBC</fullName>
    </recommendedName>
    <alternativeName>
        <fullName evidence="3">DNA/pantothenate metabolism flavoprotein</fullName>
    </alternativeName>
    <alternativeName>
        <fullName evidence="3">Phosphopantothenoylcysteine synthetase/decarboxylase</fullName>
        <shortName evidence="3">PPCS-PPCDC</shortName>
    </alternativeName>
    <domain>
        <recommendedName>
            <fullName evidence="3">Phosphopantothenoylcysteine decarboxylase</fullName>
            <shortName evidence="3">PPC decarboxylase</shortName>
            <shortName evidence="3">PPC-DC</shortName>
            <ecNumber evidence="3">4.1.1.36</ecNumber>
        </recommendedName>
        <alternativeName>
            <fullName evidence="3">CoaC</fullName>
        </alternativeName>
    </domain>
    <domain>
        <recommendedName>
            <fullName evidence="3">Phosphopantothenate--cysteine ligase</fullName>
            <ecNumber evidence="3">6.3.2.5</ecNumber>
        </recommendedName>
        <alternativeName>
            <fullName evidence="3">CoaB</fullName>
        </alternativeName>
        <alternativeName>
            <fullName evidence="3">Phosphopantothenoylcysteine synthetase</fullName>
            <shortName evidence="3">PPC synthetase</shortName>
            <shortName evidence="3">PPC-S</shortName>
        </alternativeName>
    </domain>
</protein>
<dbReference type="InterPro" id="IPR005252">
    <property type="entry name" value="CoaBC"/>
</dbReference>
<feature type="domain" description="Antitoxin FitA-like ribbon-helix-helix" evidence="8">
    <location>
        <begin position="2"/>
        <end position="39"/>
    </location>
</feature>
<dbReference type="InterPro" id="IPR003382">
    <property type="entry name" value="Flavoprotein"/>
</dbReference>
<dbReference type="Gene3D" id="3.40.50.10300">
    <property type="entry name" value="CoaB-like"/>
    <property type="match status" value="1"/>
</dbReference>
<dbReference type="SUPFAM" id="SSF47598">
    <property type="entry name" value="Ribbon-helix-helix"/>
    <property type="match status" value="1"/>
</dbReference>
<evidence type="ECO:0000259" key="8">
    <source>
        <dbReference type="Pfam" id="PF22513"/>
    </source>
</evidence>
<accession>A0A323UCU4</accession>
<comment type="catalytic activity">
    <reaction evidence="3 4">
        <text>N-[(R)-4-phosphopantothenoyl]-L-cysteine + H(+) = (R)-4'-phosphopantetheine + CO2</text>
        <dbReference type="Rhea" id="RHEA:16793"/>
        <dbReference type="ChEBI" id="CHEBI:15378"/>
        <dbReference type="ChEBI" id="CHEBI:16526"/>
        <dbReference type="ChEBI" id="CHEBI:59458"/>
        <dbReference type="ChEBI" id="CHEBI:61723"/>
        <dbReference type="EC" id="4.1.1.36"/>
    </reaction>
</comment>
<dbReference type="InterPro" id="IPR036551">
    <property type="entry name" value="Flavin_trans-like"/>
</dbReference>
<comment type="catalytic activity">
    <reaction evidence="3 4">
        <text>(R)-4'-phosphopantothenate + L-cysteine + CTP = N-[(R)-4-phosphopantothenoyl]-L-cysteine + CMP + diphosphate + H(+)</text>
        <dbReference type="Rhea" id="RHEA:19397"/>
        <dbReference type="ChEBI" id="CHEBI:10986"/>
        <dbReference type="ChEBI" id="CHEBI:15378"/>
        <dbReference type="ChEBI" id="CHEBI:33019"/>
        <dbReference type="ChEBI" id="CHEBI:35235"/>
        <dbReference type="ChEBI" id="CHEBI:37563"/>
        <dbReference type="ChEBI" id="CHEBI:59458"/>
        <dbReference type="ChEBI" id="CHEBI:60377"/>
        <dbReference type="EC" id="6.3.2.5"/>
    </reaction>
</comment>
<dbReference type="InterPro" id="IPR013321">
    <property type="entry name" value="Arc_rbn_hlx_hlx"/>
</dbReference>
<feature type="region of interest" description="Disordered" evidence="5">
    <location>
        <begin position="47"/>
        <end position="76"/>
    </location>
</feature>
<dbReference type="GO" id="GO:0046872">
    <property type="term" value="F:metal ion binding"/>
    <property type="evidence" value="ECO:0007669"/>
    <property type="project" value="UniProtKB-KW"/>
</dbReference>
<sequence length="481" mass="50569">MANLTIRKLDDVLKAELRQRAAANGRSMEDEVRVILRDACHKRLGFAETSSAEPSVPSVPMSDDPSDGACPQPQPGGARVTLIVGGGIAAYKAMDLIRRLKERGADVRVVLTKAAQQFVTPLTASALSHQRCYTDLFDPASEFDAGHIRLARDCDLIVVAPATADLMAKLAGGHADDLATAILLATNRQILLAPAMNPLMWNNAATRRNVAQLKQDGVAMIGPNAGEMAERGEAGVGRMAEPTEIAAAAEALWRPQPPKPLRGKRVLITAGPTHEPIDPVRYIANRSSGKQGYAIAAAAVAAGAEVALISGPVDLRAPAGVVCTRVESAREMLEAVRSALPADVAIFAAAVADWRVASEGMQKLKKGAGGPPPLQLTENPDILATISKLTEGRPPLVVGFAAETENLIDNATAKLARKGCDWIVANDVSPATGVMGGDRNTVHLLMRHGAATDLESWPLMTKDEVASALVARIAQAMAVPA</sequence>
<keyword evidence="1 3" id="KW-0210">Decarboxylase</keyword>
<dbReference type="NCBIfam" id="TIGR00521">
    <property type="entry name" value="coaBC_dfp"/>
    <property type="match status" value="1"/>
</dbReference>
<organism evidence="9 10">
    <name type="scientific">Rhodopseudomonas palustris</name>
    <dbReference type="NCBI Taxonomy" id="1076"/>
    <lineage>
        <taxon>Bacteria</taxon>
        <taxon>Pseudomonadati</taxon>
        <taxon>Pseudomonadota</taxon>
        <taxon>Alphaproteobacteria</taxon>
        <taxon>Hyphomicrobiales</taxon>
        <taxon>Nitrobacteraceae</taxon>
        <taxon>Rhodopseudomonas</taxon>
    </lineage>
</organism>
<dbReference type="InterPro" id="IPR007085">
    <property type="entry name" value="DNA/pantothenate-metab_flavo_C"/>
</dbReference>
<evidence type="ECO:0000256" key="4">
    <source>
        <dbReference type="RuleBase" id="RU364078"/>
    </source>
</evidence>
<evidence type="ECO:0000256" key="3">
    <source>
        <dbReference type="HAMAP-Rule" id="MF_02225"/>
    </source>
</evidence>
<dbReference type="SUPFAM" id="SSF102645">
    <property type="entry name" value="CoaB-like"/>
    <property type="match status" value="1"/>
</dbReference>
<keyword evidence="3" id="KW-0511">Multifunctional enzyme</keyword>
<dbReference type="SUPFAM" id="SSF52507">
    <property type="entry name" value="Homo-oligomeric flavin-containing Cys decarboxylases, HFCD"/>
    <property type="match status" value="1"/>
</dbReference>
<evidence type="ECO:0000256" key="2">
    <source>
        <dbReference type="ARBA" id="ARBA00023239"/>
    </source>
</evidence>
<evidence type="ECO:0000256" key="5">
    <source>
        <dbReference type="SAM" id="MobiDB-lite"/>
    </source>
</evidence>
<dbReference type="RefSeq" id="WP_110786788.1">
    <property type="nucleotide sequence ID" value="NZ_QKQS01000023.1"/>
</dbReference>
<comment type="function">
    <text evidence="4">Catalyzes two steps in the biosynthesis of coenzyme A. In the first step cysteine is conjugated to 4'-phosphopantothenate to form 4-phosphopantothenoylcysteine, in the latter compound is decarboxylated to form 4'-phosphopantotheine.</text>
</comment>
<dbReference type="EMBL" id="QKQS01000023">
    <property type="protein sequence ID" value="PZA10692.1"/>
    <property type="molecule type" value="Genomic_DNA"/>
</dbReference>
<dbReference type="GO" id="GO:0015941">
    <property type="term" value="P:pantothenate catabolic process"/>
    <property type="evidence" value="ECO:0007669"/>
    <property type="project" value="InterPro"/>
</dbReference>
<keyword evidence="3 4" id="KW-0285">Flavoprotein</keyword>
<dbReference type="Proteomes" id="UP000248134">
    <property type="component" value="Unassembled WGS sequence"/>
</dbReference>
<name>A0A323UCU4_RHOPL</name>
<dbReference type="Pfam" id="PF02441">
    <property type="entry name" value="Flavoprotein"/>
    <property type="match status" value="1"/>
</dbReference>
<dbReference type="PANTHER" id="PTHR14359:SF6">
    <property type="entry name" value="PHOSPHOPANTOTHENOYLCYSTEINE DECARBOXYLASE"/>
    <property type="match status" value="1"/>
</dbReference>
<proteinExistence type="inferred from homology"/>
<dbReference type="GO" id="GO:0015937">
    <property type="term" value="P:coenzyme A biosynthetic process"/>
    <property type="evidence" value="ECO:0007669"/>
    <property type="project" value="UniProtKB-UniRule"/>
</dbReference>
<evidence type="ECO:0000259" key="6">
    <source>
        <dbReference type="Pfam" id="PF02441"/>
    </source>
</evidence>
<feature type="domain" description="Flavoprotein" evidence="6">
    <location>
        <begin position="79"/>
        <end position="246"/>
    </location>
</feature>
<evidence type="ECO:0000313" key="10">
    <source>
        <dbReference type="Proteomes" id="UP000248134"/>
    </source>
</evidence>
<comment type="caution">
    <text evidence="9">The sequence shown here is derived from an EMBL/GenBank/DDBJ whole genome shotgun (WGS) entry which is preliminary data.</text>
</comment>
<dbReference type="AlphaFoldDB" id="A0A323UCU4"/>
<feature type="region of interest" description="Phosphopantothenate--cysteine ligase" evidence="3">
    <location>
        <begin position="266"/>
        <end position="481"/>
    </location>
</feature>
<feature type="binding site" evidence="3">
    <location>
        <begin position="380"/>
        <end position="383"/>
    </location>
    <ligand>
        <name>CTP</name>
        <dbReference type="ChEBI" id="CHEBI:37563"/>
    </ligand>
</feature>
<comment type="similarity">
    <text evidence="3 4">In the N-terminal section; belongs to the HFCD (homo-oligomeric flavin containing Cys decarboxylase) superfamily.</text>
</comment>